<dbReference type="OMA" id="RCCHHTA"/>
<feature type="compositionally biased region" description="Low complexity" evidence="1">
    <location>
        <begin position="453"/>
        <end position="482"/>
    </location>
</feature>
<feature type="non-terminal residue" evidence="2">
    <location>
        <position position="1"/>
    </location>
</feature>
<organism evidence="2 3">
    <name type="scientific">Candida maltosa (strain Xu316)</name>
    <name type="common">Yeast</name>
    <dbReference type="NCBI Taxonomy" id="1245528"/>
    <lineage>
        <taxon>Eukaryota</taxon>
        <taxon>Fungi</taxon>
        <taxon>Dikarya</taxon>
        <taxon>Ascomycota</taxon>
        <taxon>Saccharomycotina</taxon>
        <taxon>Pichiomycetes</taxon>
        <taxon>Debaryomycetaceae</taxon>
        <taxon>Candida/Lodderomyces clade</taxon>
        <taxon>Candida</taxon>
    </lineage>
</organism>
<feature type="region of interest" description="Disordered" evidence="1">
    <location>
        <begin position="50"/>
        <end position="71"/>
    </location>
</feature>
<evidence type="ECO:0000256" key="1">
    <source>
        <dbReference type="SAM" id="MobiDB-lite"/>
    </source>
</evidence>
<feature type="compositionally biased region" description="Polar residues" evidence="1">
    <location>
        <begin position="442"/>
        <end position="452"/>
    </location>
</feature>
<dbReference type="InterPro" id="IPR015915">
    <property type="entry name" value="Kelch-typ_b-propeller"/>
</dbReference>
<comment type="caution">
    <text evidence="2">The sequence shown here is derived from an EMBL/GenBank/DDBJ whole genome shotgun (WGS) entry which is preliminary data.</text>
</comment>
<sequence>MSKFEIPNQFSQFTNENRNLSLMPPPLSYGIKKSTSDSAIDTKVYKKDEFDNQESSRATNHPNAKTKTKTTTIEKKVDNRLKRNQLALDFTHTDWIDDFHIPSSVLDYKITLESSQKKFATTATDLSYSFTPRMFLKEIELPELRRVDLDPSLCCQLPENTNSSNQRDETLGAFSGYFCVPRLIVNVPNNLKGEEDKVKYMKDIPKICYHNKFDLEDSMYFFGGLHVSRFTTFKHLGIPSDTPVSQIKVYFPYELPPFVNAKLLTSPLMSPHPYFLQYNATRGSVTYLDTSFMKDFPGRFCCMSSTRISKNHFFFYGGFEIKNKSIDYDTDTGFWVIEKELIMNEDGYVIDTLTMKFSKIRLMTNNNALTIGRTGMGICSNVYEPTEGNYRSYSLHEPYSPNLIFESTGISCYSERKDISKLQEELYNNAKSDDKEGESIVRSASDNSQDSDTSPNTTANTAETAETTATATSTSTTSTSAPMESNRSTAGVPSIATFISTTANTSASTESSTTVSTDATHHRISPKLYPQSSVDSYHSIDTANLKNSSGSGSSSTASFKLSNVFSKSGSIFRKHRDHPLKTPHPLRVTYSDSTKKRLLDPNSSSAKSSRATSPLSRYVFERKSPKATSPERLTATPMQTDSSTFKSWNSNMAYRSASKSQSPISLKSGVPPGKPDVGSDHTMEGKNESLDLPPSIKTTTSPEPRRFVSRQSANFDESNDFLRTGTRSPELMCSSAATASSCNPLFRPPSDISIFIFGGFILDEPEEVDYSDKKVSKFKASNDLLKIDLKASQKLPFLNAINFADEALMVKVGSDKSCDLAIEENEIWPSPRGYFACTLVNYLVGVEACSRDVSAREGELTGVKKPEPSKYVPMKESSSQDSSQIEKFFDDRAFIIQGGCTENNQIYGDFYRFAFKTCKWEKVITYAYDHYNIPINTDDDEVANMLTKGNEIKNPELKEAEFRCCHHTALHYRNEERDYVFIIGGVKNTHLRLYNHEQYISDKIDVSRLAALLLTTTNPNLLRVGVLNTQTQTWRFMRYSNDMAGALTCAPVFDSYLESARIAHIGGTASINGKIITLAQGLASISPNKKADIEYLKEDFPIEELLFGGYVQFTFPGL</sequence>
<gene>
    <name evidence="2" type="ORF">G210_1058</name>
</gene>
<protein>
    <submittedName>
        <fullName evidence="2">Subunit of guanine nucleotide-binding protein, putative</fullName>
    </submittedName>
</protein>
<feature type="compositionally biased region" description="Basic and acidic residues" evidence="1">
    <location>
        <begin position="677"/>
        <end position="689"/>
    </location>
</feature>
<feature type="compositionally biased region" description="Polar residues" evidence="1">
    <location>
        <begin position="53"/>
        <end position="63"/>
    </location>
</feature>
<dbReference type="STRING" id="1245528.M3HLR3"/>
<keyword evidence="3" id="KW-1185">Reference proteome</keyword>
<proteinExistence type="predicted"/>
<dbReference type="OrthoDB" id="10251809at2759"/>
<evidence type="ECO:0000313" key="2">
    <source>
        <dbReference type="EMBL" id="EMG48377.1"/>
    </source>
</evidence>
<evidence type="ECO:0000313" key="3">
    <source>
        <dbReference type="Proteomes" id="UP000011777"/>
    </source>
</evidence>
<feature type="region of interest" description="Disordered" evidence="1">
    <location>
        <begin position="574"/>
        <end position="706"/>
    </location>
</feature>
<dbReference type="InterPro" id="IPR011043">
    <property type="entry name" value="Gal_Oxase/kelch_b-propeller"/>
</dbReference>
<feature type="compositionally biased region" description="Low complexity" evidence="1">
    <location>
        <begin position="494"/>
        <end position="518"/>
    </location>
</feature>
<accession>M3HLR3</accession>
<name>M3HLR3_CANMX</name>
<feature type="compositionally biased region" description="Polar residues" evidence="1">
    <location>
        <begin position="636"/>
        <end position="665"/>
    </location>
</feature>
<dbReference type="eggNOG" id="ENOG502QV98">
    <property type="taxonomic scope" value="Eukaryota"/>
</dbReference>
<dbReference type="AlphaFoldDB" id="M3HLR3"/>
<dbReference type="HOGENOM" id="CLU_282842_0_0_1"/>
<dbReference type="Proteomes" id="UP000011777">
    <property type="component" value="Unassembled WGS sequence"/>
</dbReference>
<dbReference type="EMBL" id="AOGT01001134">
    <property type="protein sequence ID" value="EMG48377.1"/>
    <property type="molecule type" value="Genomic_DNA"/>
</dbReference>
<dbReference type="Gene3D" id="2.120.10.80">
    <property type="entry name" value="Kelch-type beta propeller"/>
    <property type="match status" value="1"/>
</dbReference>
<dbReference type="SUPFAM" id="SSF50965">
    <property type="entry name" value="Galactose oxidase, central domain"/>
    <property type="match status" value="1"/>
</dbReference>
<feature type="compositionally biased region" description="Low complexity" evidence="1">
    <location>
        <begin position="603"/>
        <end position="616"/>
    </location>
</feature>
<feature type="region of interest" description="Disordered" evidence="1">
    <location>
        <begin position="430"/>
        <end position="534"/>
    </location>
</feature>
<reference evidence="2 3" key="1">
    <citation type="submission" date="2013-02" db="EMBL/GenBank/DDBJ databases">
        <title>Genome sequence of Candida maltosa Xu316, a potential industrial strain for xylitol and ethanol production.</title>
        <authorList>
            <person name="Yu J."/>
            <person name="Wang Q."/>
            <person name="Geng X."/>
            <person name="Bao W."/>
            <person name="He P."/>
            <person name="Cai J."/>
        </authorList>
    </citation>
    <scope>NUCLEOTIDE SEQUENCE [LARGE SCALE GENOMIC DNA]</scope>
    <source>
        <strain evidence="3">Xu316</strain>
    </source>
</reference>